<evidence type="ECO:0000256" key="2">
    <source>
        <dbReference type="SAM" id="MobiDB-lite"/>
    </source>
</evidence>
<accession>F0QRP4</accession>
<evidence type="ECO:0000256" key="1">
    <source>
        <dbReference type="SAM" id="Coils"/>
    </source>
</evidence>
<keyword evidence="4" id="KW-1185">Reference proteome</keyword>
<sequence length="271" mass="31403">MLRDLVNSLEKSRELRDIKKEEINKFLSSIVSSEQTLKDFYSNHEEIIKRLGQISSLDSEQKEEKLKIYVQLKELSVRKKALQEMNEKLFKKSSEILDSIVQAIEKGEKEHKISESSSSASSGGGTGEQQETEGQKAKKTLEEIRKDFSNKNREIEQIIYKLNKYEISMLVQEGVLYDLLIKTTGNMVALEKLFNILKSSADILHKESNKVIDQLNELRKNLQKVNEEWQDIKGFMSSLKNYEGKVRNFMCSNSQNKEQRKCEINLESVKK</sequence>
<reference evidence="3 4" key="1">
    <citation type="journal article" date="2011" name="J. Bacteriol.">
        <title>Complete genome sequences of two hemotropic Mycoplasmas, Mycoplasma haemofelis strain Ohio2 and Mycoplasma suis strain Illinois.</title>
        <authorList>
            <person name="Messick J.B."/>
            <person name="Santos A.P."/>
            <person name="Guimaraes A.M."/>
        </authorList>
    </citation>
    <scope>NUCLEOTIDE SEQUENCE [LARGE SCALE GENOMIC DNA]</scope>
    <source>
        <strain evidence="3 4">Illinois</strain>
    </source>
</reference>
<gene>
    <name evidence="3" type="ordered locus">MSU_0633</name>
</gene>
<dbReference type="KEGG" id="mss:MSU_0633"/>
<dbReference type="RefSeq" id="WP_013610007.1">
    <property type="nucleotide sequence ID" value="NC_015155.1"/>
</dbReference>
<proteinExistence type="predicted"/>
<name>F0QRP4_MYCSL</name>
<protein>
    <submittedName>
        <fullName evidence="3">Uncharacterized protein</fullName>
    </submittedName>
</protein>
<dbReference type="AlphaFoldDB" id="F0QRP4"/>
<keyword evidence="1" id="KW-0175">Coiled coil</keyword>
<feature type="coiled-coil region" evidence="1">
    <location>
        <begin position="201"/>
        <end position="232"/>
    </location>
</feature>
<evidence type="ECO:0000313" key="3">
    <source>
        <dbReference type="EMBL" id="ADX98164.1"/>
    </source>
</evidence>
<feature type="region of interest" description="Disordered" evidence="2">
    <location>
        <begin position="108"/>
        <end position="137"/>
    </location>
</feature>
<dbReference type="HOGENOM" id="CLU_070557_0_0_14"/>
<dbReference type="Proteomes" id="UP000007484">
    <property type="component" value="Chromosome"/>
</dbReference>
<dbReference type="EMBL" id="CP002525">
    <property type="protein sequence ID" value="ADX98164.1"/>
    <property type="molecule type" value="Genomic_DNA"/>
</dbReference>
<organism evidence="3 4">
    <name type="scientific">Mycoplasma suis (strain Illinois)</name>
    <dbReference type="NCBI Taxonomy" id="768700"/>
    <lineage>
        <taxon>Bacteria</taxon>
        <taxon>Bacillati</taxon>
        <taxon>Mycoplasmatota</taxon>
        <taxon>Mollicutes</taxon>
        <taxon>Mycoplasmataceae</taxon>
        <taxon>Mycoplasma</taxon>
    </lineage>
</organism>
<evidence type="ECO:0000313" key="4">
    <source>
        <dbReference type="Proteomes" id="UP000007484"/>
    </source>
</evidence>